<evidence type="ECO:0000259" key="16">
    <source>
        <dbReference type="PROSITE" id="PS50113"/>
    </source>
</evidence>
<dbReference type="EMBL" id="QUNI01000003">
    <property type="protein sequence ID" value="REH00303.1"/>
    <property type="molecule type" value="Genomic_DNA"/>
</dbReference>
<evidence type="ECO:0000256" key="11">
    <source>
        <dbReference type="ARBA" id="ARBA00023012"/>
    </source>
</evidence>
<reference evidence="17 18" key="1">
    <citation type="submission" date="2018-08" db="EMBL/GenBank/DDBJ databases">
        <title>Genomic Encyclopedia of Archaeal and Bacterial Type Strains, Phase II (KMG-II): from individual species to whole genera.</title>
        <authorList>
            <person name="Goeker M."/>
        </authorList>
    </citation>
    <scope>NUCLEOTIDE SEQUENCE [LARGE SCALE GENOMIC DNA]</scope>
    <source>
        <strain evidence="17 18">DSM 100880</strain>
    </source>
</reference>
<evidence type="ECO:0000256" key="1">
    <source>
        <dbReference type="ARBA" id="ARBA00000085"/>
    </source>
</evidence>
<keyword evidence="6 13" id="KW-0812">Transmembrane</keyword>
<comment type="caution">
    <text evidence="17">The sequence shown here is derived from an EMBL/GenBank/DDBJ whole genome shotgun (WGS) entry which is preliminary data.</text>
</comment>
<dbReference type="CDD" id="cd00075">
    <property type="entry name" value="HATPase"/>
    <property type="match status" value="1"/>
</dbReference>
<evidence type="ECO:0000256" key="4">
    <source>
        <dbReference type="ARBA" id="ARBA00022553"/>
    </source>
</evidence>
<dbReference type="InterPro" id="IPR013767">
    <property type="entry name" value="PAS_fold"/>
</dbReference>
<dbReference type="InterPro" id="IPR036097">
    <property type="entry name" value="HisK_dim/P_sf"/>
</dbReference>
<dbReference type="GO" id="GO:0007234">
    <property type="term" value="P:osmosensory signaling via phosphorelay pathway"/>
    <property type="evidence" value="ECO:0007669"/>
    <property type="project" value="TreeGrafter"/>
</dbReference>
<evidence type="ECO:0000256" key="6">
    <source>
        <dbReference type="ARBA" id="ARBA00022692"/>
    </source>
</evidence>
<dbReference type="GO" id="GO:0030295">
    <property type="term" value="F:protein kinase activator activity"/>
    <property type="evidence" value="ECO:0007669"/>
    <property type="project" value="TreeGrafter"/>
</dbReference>
<dbReference type="PRINTS" id="PR00344">
    <property type="entry name" value="BCTRLSENSOR"/>
</dbReference>
<dbReference type="InterPro" id="IPR013656">
    <property type="entry name" value="PAS_4"/>
</dbReference>
<dbReference type="SUPFAM" id="SSF47384">
    <property type="entry name" value="Homodimeric domain of signal transducing histidine kinase"/>
    <property type="match status" value="1"/>
</dbReference>
<feature type="domain" description="PAS" evidence="15">
    <location>
        <begin position="369"/>
        <end position="439"/>
    </location>
</feature>
<dbReference type="InterPro" id="IPR000014">
    <property type="entry name" value="PAS"/>
</dbReference>
<dbReference type="PROSITE" id="PS50113">
    <property type="entry name" value="PAC"/>
    <property type="match status" value="2"/>
</dbReference>
<dbReference type="CDD" id="cd00130">
    <property type="entry name" value="PAS"/>
    <property type="match status" value="3"/>
</dbReference>
<organism evidence="17 18">
    <name type="scientific">Flavobacterium aquicola</name>
    <dbReference type="NCBI Taxonomy" id="1682742"/>
    <lineage>
        <taxon>Bacteria</taxon>
        <taxon>Pseudomonadati</taxon>
        <taxon>Bacteroidota</taxon>
        <taxon>Flavobacteriia</taxon>
        <taxon>Flavobacteriales</taxon>
        <taxon>Flavobacteriaceae</taxon>
        <taxon>Flavobacterium</taxon>
    </lineage>
</organism>
<dbReference type="InterPro" id="IPR036890">
    <property type="entry name" value="HATPase_C_sf"/>
</dbReference>
<dbReference type="GO" id="GO:0006355">
    <property type="term" value="P:regulation of DNA-templated transcription"/>
    <property type="evidence" value="ECO:0007669"/>
    <property type="project" value="InterPro"/>
</dbReference>
<dbReference type="InterPro" id="IPR000700">
    <property type="entry name" value="PAS-assoc_C"/>
</dbReference>
<dbReference type="Gene3D" id="1.10.287.130">
    <property type="match status" value="1"/>
</dbReference>
<dbReference type="Pfam" id="PF08448">
    <property type="entry name" value="PAS_4"/>
    <property type="match status" value="1"/>
</dbReference>
<dbReference type="PANTHER" id="PTHR42878:SF7">
    <property type="entry name" value="SENSOR HISTIDINE KINASE GLRK"/>
    <property type="match status" value="1"/>
</dbReference>
<evidence type="ECO:0000256" key="5">
    <source>
        <dbReference type="ARBA" id="ARBA00022679"/>
    </source>
</evidence>
<keyword evidence="9" id="KW-0067">ATP-binding</keyword>
<dbReference type="SUPFAM" id="SSF55874">
    <property type="entry name" value="ATPase domain of HSP90 chaperone/DNA topoisomerase II/histidine kinase"/>
    <property type="match status" value="1"/>
</dbReference>
<proteinExistence type="predicted"/>
<feature type="domain" description="PAC" evidence="16">
    <location>
        <begin position="442"/>
        <end position="493"/>
    </location>
</feature>
<dbReference type="SUPFAM" id="SSF55785">
    <property type="entry name" value="PYP-like sensor domain (PAS domain)"/>
    <property type="match status" value="3"/>
</dbReference>
<dbReference type="PROSITE" id="PS50112">
    <property type="entry name" value="PAS"/>
    <property type="match status" value="2"/>
</dbReference>
<accession>A0A3E0EPZ7</accession>
<dbReference type="PROSITE" id="PS50109">
    <property type="entry name" value="HIS_KIN"/>
    <property type="match status" value="1"/>
</dbReference>
<dbReference type="SMART" id="SM00086">
    <property type="entry name" value="PAC"/>
    <property type="match status" value="3"/>
</dbReference>
<dbReference type="PANTHER" id="PTHR42878">
    <property type="entry name" value="TWO-COMPONENT HISTIDINE KINASE"/>
    <property type="match status" value="1"/>
</dbReference>
<keyword evidence="12 13" id="KW-0472">Membrane</keyword>
<keyword evidence="11" id="KW-0902">Two-component regulatory system</keyword>
<protein>
    <recommendedName>
        <fullName evidence="3">histidine kinase</fullName>
        <ecNumber evidence="3">2.7.13.3</ecNumber>
    </recommendedName>
</protein>
<dbReference type="InterPro" id="IPR003661">
    <property type="entry name" value="HisK_dim/P_dom"/>
</dbReference>
<dbReference type="SMART" id="SM00387">
    <property type="entry name" value="HATPase_c"/>
    <property type="match status" value="1"/>
</dbReference>
<dbReference type="GO" id="GO:0005524">
    <property type="term" value="F:ATP binding"/>
    <property type="evidence" value="ECO:0007669"/>
    <property type="project" value="UniProtKB-KW"/>
</dbReference>
<dbReference type="Proteomes" id="UP000257136">
    <property type="component" value="Unassembled WGS sequence"/>
</dbReference>
<dbReference type="InterPro" id="IPR035965">
    <property type="entry name" value="PAS-like_dom_sf"/>
</dbReference>
<keyword evidence="8" id="KW-0418">Kinase</keyword>
<dbReference type="Gene3D" id="3.30.565.10">
    <property type="entry name" value="Histidine kinase-like ATPase, C-terminal domain"/>
    <property type="match status" value="1"/>
</dbReference>
<keyword evidence="7" id="KW-0547">Nucleotide-binding</keyword>
<evidence type="ECO:0000259" key="14">
    <source>
        <dbReference type="PROSITE" id="PS50109"/>
    </source>
</evidence>
<evidence type="ECO:0000256" key="3">
    <source>
        <dbReference type="ARBA" id="ARBA00012438"/>
    </source>
</evidence>
<dbReference type="InterPro" id="IPR005467">
    <property type="entry name" value="His_kinase_dom"/>
</dbReference>
<dbReference type="Pfam" id="PF00989">
    <property type="entry name" value="PAS"/>
    <property type="match status" value="1"/>
</dbReference>
<dbReference type="OrthoDB" id="9781208at2"/>
<feature type="transmembrane region" description="Helical" evidence="13">
    <location>
        <begin position="150"/>
        <end position="171"/>
    </location>
</feature>
<evidence type="ECO:0000256" key="8">
    <source>
        <dbReference type="ARBA" id="ARBA00022777"/>
    </source>
</evidence>
<dbReference type="GO" id="GO:0000156">
    <property type="term" value="F:phosphorelay response regulator activity"/>
    <property type="evidence" value="ECO:0007669"/>
    <property type="project" value="TreeGrafter"/>
</dbReference>
<evidence type="ECO:0000256" key="10">
    <source>
        <dbReference type="ARBA" id="ARBA00022989"/>
    </source>
</evidence>
<sequence>MKSISNQILTYISISLCVVFIGRYFYGIHFRTQFETERLERNSILVCERLASFSVRPILKNDYASIHSYINIEALDENIRCIKILDKNNRLYGGVLRTDNKVRPMQHNQLLDLDQDSVVRPVLHQGKMIGKVVLYPNRNPLEQYIRELRLLFFLELGMFFLVLAVIQFFILKKVVINPLMSLKDWVSSINTDEKITEPKLFHSTEIDIVIDSISQLADRMTSMLKENISKNKQIQEKESLITAIGTNLTGGMIFRLTTRDNGLRKFTYLSGSFQKLYGFSPEEGIADPLIIFGSVVKEDIQFLLDAETAAKTNLSTYRCEVRMINPDGTIRVSRFVSTPTLMEDGSINWDGIELDITDLKKAQADLKQNQFLLESITEGLPDSIFAKDLNGCFLFVNSALAKRVNKKPEDFLGKDTNVLFLPDEANKTLEKDFEIMKSGKIQTYEEEKTTVTGKAVYLTTKGPIMDGEGNIVGLFGIGRDITHQKREEEALRVSQEKFEFAFDSSPNAILIQDEETGKYLGVNASATNVFGYSKEEFLGKTPVELNLYKDVSVRKEVIEALKNVDIEDMEIIGRHKLGMDLNLLLTVVRRYIDNKPFLYINVQDVTERRKVELELQKLNLDKDRFIFILGHDLRGPVNSIVGLLDIVNSNISSMPMDEIREILLLVYQSTTNTSRLLDDVLLWATAKSGKMEFNPQKINFTKDCQDIVDLLQFTAIAKNIEIQLLCEDSLEVFADKSMLDTILRNLISNAIKFTHVGGKITISGKKNPDATVISIADDGVGIASKDISRIFDKAQLFTSIGTNEEKGTGFGLKLCQEFIGKHGGEIWVESEVGIGTTFHFSLPNGRII</sequence>
<feature type="domain" description="PAC" evidence="16">
    <location>
        <begin position="317"/>
        <end position="368"/>
    </location>
</feature>
<dbReference type="InterPro" id="IPR050351">
    <property type="entry name" value="BphY/WalK/GraS-like"/>
</dbReference>
<name>A0A3E0EPZ7_9FLAO</name>
<dbReference type="SMART" id="SM00388">
    <property type="entry name" value="HisKA"/>
    <property type="match status" value="1"/>
</dbReference>
<comment type="catalytic activity">
    <reaction evidence="1">
        <text>ATP + protein L-histidine = ADP + protein N-phospho-L-histidine.</text>
        <dbReference type="EC" id="2.7.13.3"/>
    </reaction>
</comment>
<keyword evidence="5" id="KW-0808">Transferase</keyword>
<dbReference type="InterPro" id="IPR004358">
    <property type="entry name" value="Sig_transdc_His_kin-like_C"/>
</dbReference>
<evidence type="ECO:0000256" key="7">
    <source>
        <dbReference type="ARBA" id="ARBA00022741"/>
    </source>
</evidence>
<dbReference type="Gene3D" id="3.30.450.20">
    <property type="entry name" value="PAS domain"/>
    <property type="match status" value="3"/>
</dbReference>
<dbReference type="RefSeq" id="WP_115811525.1">
    <property type="nucleotide sequence ID" value="NZ_QUNI01000003.1"/>
</dbReference>
<dbReference type="AlphaFoldDB" id="A0A3E0EPZ7"/>
<dbReference type="EC" id="2.7.13.3" evidence="3"/>
<comment type="subcellular location">
    <subcellularLocation>
        <location evidence="2">Membrane</location>
        <topology evidence="2">Multi-pass membrane protein</topology>
    </subcellularLocation>
</comment>
<dbReference type="FunFam" id="3.30.565.10:FF:000006">
    <property type="entry name" value="Sensor histidine kinase WalK"/>
    <property type="match status" value="1"/>
</dbReference>
<dbReference type="GO" id="GO:0016020">
    <property type="term" value="C:membrane"/>
    <property type="evidence" value="ECO:0007669"/>
    <property type="project" value="UniProtKB-SubCell"/>
</dbReference>
<dbReference type="GO" id="GO:0000155">
    <property type="term" value="F:phosphorelay sensor kinase activity"/>
    <property type="evidence" value="ECO:0007669"/>
    <property type="project" value="InterPro"/>
</dbReference>
<dbReference type="CDD" id="cd00082">
    <property type="entry name" value="HisKA"/>
    <property type="match status" value="1"/>
</dbReference>
<feature type="transmembrane region" description="Helical" evidence="13">
    <location>
        <begin position="6"/>
        <end position="26"/>
    </location>
</feature>
<evidence type="ECO:0000313" key="17">
    <source>
        <dbReference type="EMBL" id="REH00303.1"/>
    </source>
</evidence>
<evidence type="ECO:0000259" key="15">
    <source>
        <dbReference type="PROSITE" id="PS50112"/>
    </source>
</evidence>
<dbReference type="InterPro" id="IPR013655">
    <property type="entry name" value="PAS_fold_3"/>
</dbReference>
<evidence type="ECO:0000256" key="13">
    <source>
        <dbReference type="SAM" id="Phobius"/>
    </source>
</evidence>
<dbReference type="Pfam" id="PF02518">
    <property type="entry name" value="HATPase_c"/>
    <property type="match status" value="1"/>
</dbReference>
<dbReference type="InterPro" id="IPR003594">
    <property type="entry name" value="HATPase_dom"/>
</dbReference>
<keyword evidence="18" id="KW-1185">Reference proteome</keyword>
<dbReference type="SMART" id="SM00091">
    <property type="entry name" value="PAS"/>
    <property type="match status" value="2"/>
</dbReference>
<evidence type="ECO:0000256" key="9">
    <source>
        <dbReference type="ARBA" id="ARBA00022840"/>
    </source>
</evidence>
<evidence type="ECO:0000313" key="18">
    <source>
        <dbReference type="Proteomes" id="UP000257136"/>
    </source>
</evidence>
<feature type="domain" description="PAS" evidence="15">
    <location>
        <begin position="494"/>
        <end position="543"/>
    </location>
</feature>
<evidence type="ECO:0000256" key="12">
    <source>
        <dbReference type="ARBA" id="ARBA00023136"/>
    </source>
</evidence>
<feature type="domain" description="Histidine kinase" evidence="14">
    <location>
        <begin position="628"/>
        <end position="846"/>
    </location>
</feature>
<gene>
    <name evidence="17" type="ORF">C8P67_103279</name>
</gene>
<keyword evidence="4" id="KW-0597">Phosphoprotein</keyword>
<keyword evidence="10 13" id="KW-1133">Transmembrane helix</keyword>
<dbReference type="Pfam" id="PF08447">
    <property type="entry name" value="PAS_3"/>
    <property type="match status" value="1"/>
</dbReference>
<dbReference type="InterPro" id="IPR001610">
    <property type="entry name" value="PAC"/>
</dbReference>
<dbReference type="NCBIfam" id="TIGR00229">
    <property type="entry name" value="sensory_box"/>
    <property type="match status" value="2"/>
</dbReference>
<evidence type="ECO:0000256" key="2">
    <source>
        <dbReference type="ARBA" id="ARBA00004141"/>
    </source>
</evidence>